<proteinExistence type="predicted"/>
<dbReference type="RefSeq" id="WP_136895283.1">
    <property type="nucleotide sequence ID" value="NZ_SWJE01000006.1"/>
</dbReference>
<accession>A0A4V6WQA8</accession>
<sequence>MQSRWQVMELASYHTMLACVAAGTCFALCPKPVLDLQCAPENVRAQEIAKADTCLVTRSAYSSGAYEALLRSVEIRVRAV</sequence>
<dbReference type="OrthoDB" id="464481at2"/>
<evidence type="ECO:0000313" key="2">
    <source>
        <dbReference type="Proteomes" id="UP000305539"/>
    </source>
</evidence>
<dbReference type="EMBL" id="SWJE01000006">
    <property type="protein sequence ID" value="TKC88790.1"/>
    <property type="molecule type" value="Genomic_DNA"/>
</dbReference>
<dbReference type="AlphaFoldDB" id="A0A4V6WQA8"/>
<reference evidence="1 2" key="1">
    <citation type="submission" date="2019-04" db="EMBL/GenBank/DDBJ databases">
        <title>Trinickia sp. 7GSK02, isolated from subtropical forest soil.</title>
        <authorList>
            <person name="Gao Z.-H."/>
            <person name="Qiu L.-H."/>
        </authorList>
    </citation>
    <scope>NUCLEOTIDE SEQUENCE [LARGE SCALE GENOMIC DNA]</scope>
    <source>
        <strain evidence="1 2">7GSK02</strain>
    </source>
</reference>
<protein>
    <recommendedName>
        <fullName evidence="3">LysR substrate-binding domain-containing protein</fullName>
    </recommendedName>
</protein>
<gene>
    <name evidence="1" type="ORF">FAZ69_13675</name>
</gene>
<evidence type="ECO:0008006" key="3">
    <source>
        <dbReference type="Google" id="ProtNLM"/>
    </source>
</evidence>
<comment type="caution">
    <text evidence="1">The sequence shown here is derived from an EMBL/GenBank/DDBJ whole genome shotgun (WGS) entry which is preliminary data.</text>
</comment>
<evidence type="ECO:0000313" key="1">
    <source>
        <dbReference type="EMBL" id="TKC88790.1"/>
    </source>
</evidence>
<dbReference type="Proteomes" id="UP000305539">
    <property type="component" value="Unassembled WGS sequence"/>
</dbReference>
<name>A0A4V6WQA8_9BURK</name>
<organism evidence="1 2">
    <name type="scientific">Trinickia terrae</name>
    <dbReference type="NCBI Taxonomy" id="2571161"/>
    <lineage>
        <taxon>Bacteria</taxon>
        <taxon>Pseudomonadati</taxon>
        <taxon>Pseudomonadota</taxon>
        <taxon>Betaproteobacteria</taxon>
        <taxon>Burkholderiales</taxon>
        <taxon>Burkholderiaceae</taxon>
        <taxon>Trinickia</taxon>
    </lineage>
</organism>
<keyword evidence="2" id="KW-1185">Reference proteome</keyword>